<evidence type="ECO:0000313" key="2">
    <source>
        <dbReference type="Proteomes" id="UP001566132"/>
    </source>
</evidence>
<evidence type="ECO:0000313" key="1">
    <source>
        <dbReference type="EMBL" id="KAL1489827.1"/>
    </source>
</evidence>
<protein>
    <submittedName>
        <fullName evidence="1">Uncharacterized protein</fullName>
    </submittedName>
</protein>
<name>A0ABD1E7C1_HYPHA</name>
<dbReference type="EMBL" id="JBDJPC010000011">
    <property type="protein sequence ID" value="KAL1489827.1"/>
    <property type="molecule type" value="Genomic_DNA"/>
</dbReference>
<reference evidence="1 2" key="1">
    <citation type="submission" date="2024-05" db="EMBL/GenBank/DDBJ databases">
        <title>Genetic variation in Jamaican populations of the coffee berry borer (Hypothenemus hampei).</title>
        <authorList>
            <person name="Errbii M."/>
            <person name="Myrie A."/>
        </authorList>
    </citation>
    <scope>NUCLEOTIDE SEQUENCE [LARGE SCALE GENOMIC DNA]</scope>
    <source>
        <strain evidence="1">JA-Hopewell-2020-01-JO</strain>
        <tissue evidence="1">Whole body</tissue>
    </source>
</reference>
<gene>
    <name evidence="1" type="ORF">ABEB36_013759</name>
</gene>
<organism evidence="1 2">
    <name type="scientific">Hypothenemus hampei</name>
    <name type="common">Coffee berry borer</name>
    <dbReference type="NCBI Taxonomy" id="57062"/>
    <lineage>
        <taxon>Eukaryota</taxon>
        <taxon>Metazoa</taxon>
        <taxon>Ecdysozoa</taxon>
        <taxon>Arthropoda</taxon>
        <taxon>Hexapoda</taxon>
        <taxon>Insecta</taxon>
        <taxon>Pterygota</taxon>
        <taxon>Neoptera</taxon>
        <taxon>Endopterygota</taxon>
        <taxon>Coleoptera</taxon>
        <taxon>Polyphaga</taxon>
        <taxon>Cucujiformia</taxon>
        <taxon>Curculionidae</taxon>
        <taxon>Scolytinae</taxon>
        <taxon>Hypothenemus</taxon>
    </lineage>
</organism>
<keyword evidence="2" id="KW-1185">Reference proteome</keyword>
<accession>A0ABD1E7C1</accession>
<sequence length="137" mass="15737">MSFKEPIFEIIALVDSIIAQSFTINSLSHVLNMFPFLNSYVDAQELDNEWREHALLDHTNINGTAESYWYKIFELKKQNNVPSVERIFSQLNNIKTQNRNKPGEESLSSILLIKQTVKDAGGIINFEPSTKMFITNI</sequence>
<dbReference type="AlphaFoldDB" id="A0ABD1E7C1"/>
<dbReference type="Proteomes" id="UP001566132">
    <property type="component" value="Unassembled WGS sequence"/>
</dbReference>
<comment type="caution">
    <text evidence="1">The sequence shown here is derived from an EMBL/GenBank/DDBJ whole genome shotgun (WGS) entry which is preliminary data.</text>
</comment>
<proteinExistence type="predicted"/>